<dbReference type="EMBL" id="VDUX01000004">
    <property type="protein sequence ID" value="TXL60889.1"/>
    <property type="molecule type" value="Genomic_DNA"/>
</dbReference>
<dbReference type="InterPro" id="IPR000073">
    <property type="entry name" value="AB_hydrolase_1"/>
</dbReference>
<keyword evidence="3" id="KW-1185">Reference proteome</keyword>
<feature type="domain" description="AB hydrolase-1" evidence="1">
    <location>
        <begin position="42"/>
        <end position="267"/>
    </location>
</feature>
<reference evidence="2 3" key="1">
    <citation type="submission" date="2019-06" db="EMBL/GenBank/DDBJ databases">
        <title>Aeromicrobium sp. nov., isolated from a maize field.</title>
        <authorList>
            <person name="Lin S.-Y."/>
            <person name="Tsai C.-F."/>
            <person name="Young C.-C."/>
        </authorList>
    </citation>
    <scope>NUCLEOTIDE SEQUENCE [LARGE SCALE GENOMIC DNA]</scope>
    <source>
        <strain evidence="2 3">CC-CFT486</strain>
    </source>
</reference>
<organism evidence="2 3">
    <name type="scientific">Aeromicrobium terrae</name>
    <dbReference type="NCBI Taxonomy" id="2498846"/>
    <lineage>
        <taxon>Bacteria</taxon>
        <taxon>Bacillati</taxon>
        <taxon>Actinomycetota</taxon>
        <taxon>Actinomycetes</taxon>
        <taxon>Propionibacteriales</taxon>
        <taxon>Nocardioidaceae</taxon>
        <taxon>Aeromicrobium</taxon>
    </lineage>
</organism>
<dbReference type="GO" id="GO:0047372">
    <property type="term" value="F:monoacylglycerol lipase activity"/>
    <property type="evidence" value="ECO:0007669"/>
    <property type="project" value="TreeGrafter"/>
</dbReference>
<proteinExistence type="predicted"/>
<dbReference type="AlphaFoldDB" id="A0A5C8NGE7"/>
<gene>
    <name evidence="2" type="ORF">FHP06_10740</name>
</gene>
<accession>A0A5C8NGE7</accession>
<dbReference type="PANTHER" id="PTHR43798:SF5">
    <property type="entry name" value="MONOACYLGLYCEROL LIPASE ABHD6"/>
    <property type="match status" value="1"/>
</dbReference>
<evidence type="ECO:0000313" key="2">
    <source>
        <dbReference type="EMBL" id="TXL60889.1"/>
    </source>
</evidence>
<dbReference type="RefSeq" id="WP_147686576.1">
    <property type="nucleotide sequence ID" value="NZ_VDUX01000004.1"/>
</dbReference>
<name>A0A5C8NGE7_9ACTN</name>
<dbReference type="Gene3D" id="3.40.50.1820">
    <property type="entry name" value="alpha/beta hydrolase"/>
    <property type="match status" value="1"/>
</dbReference>
<keyword evidence="2" id="KW-0378">Hydrolase</keyword>
<dbReference type="GO" id="GO:0046464">
    <property type="term" value="P:acylglycerol catabolic process"/>
    <property type="evidence" value="ECO:0007669"/>
    <property type="project" value="TreeGrafter"/>
</dbReference>
<dbReference type="GO" id="GO:0016020">
    <property type="term" value="C:membrane"/>
    <property type="evidence" value="ECO:0007669"/>
    <property type="project" value="TreeGrafter"/>
</dbReference>
<protein>
    <submittedName>
        <fullName evidence="2">Alpha/beta fold hydrolase</fullName>
    </submittedName>
</protein>
<dbReference type="SUPFAM" id="SSF53474">
    <property type="entry name" value="alpha/beta-Hydrolases"/>
    <property type="match status" value="1"/>
</dbReference>
<dbReference type="Proteomes" id="UP000321571">
    <property type="component" value="Unassembled WGS sequence"/>
</dbReference>
<sequence>MTFRRFVPDLPSVDLPEGEWFELPRRGRTWLTDVPGPTPDAPTIVLLHAVGCTGQLTWFPSIPRLAERYRVITFDQRWHGRGITSERFLVSDCADDVAALVDHLGLDRPMVAGYSMGSVVAQRVWRQHPDAVGGLVLAASTAHFRTNGRERLFHAGMEIGMGLTATLSRSRTVNRASAAAVEAIDGDRSDTARWAMNQWRETSPWAIGQAVASLGRHHSTPWLGQIDVPTAVVVTTRDRVVPPERQRELAARIPGATVHEALCGHAGCVMEHQAFVPAFLEAVHATNARMRDRQLA</sequence>
<dbReference type="PANTHER" id="PTHR43798">
    <property type="entry name" value="MONOACYLGLYCEROL LIPASE"/>
    <property type="match status" value="1"/>
</dbReference>
<evidence type="ECO:0000259" key="1">
    <source>
        <dbReference type="Pfam" id="PF00561"/>
    </source>
</evidence>
<evidence type="ECO:0000313" key="3">
    <source>
        <dbReference type="Proteomes" id="UP000321571"/>
    </source>
</evidence>
<dbReference type="OrthoDB" id="63519at2"/>
<dbReference type="InterPro" id="IPR050266">
    <property type="entry name" value="AB_hydrolase_sf"/>
</dbReference>
<comment type="caution">
    <text evidence="2">The sequence shown here is derived from an EMBL/GenBank/DDBJ whole genome shotgun (WGS) entry which is preliminary data.</text>
</comment>
<dbReference type="InterPro" id="IPR029058">
    <property type="entry name" value="AB_hydrolase_fold"/>
</dbReference>
<dbReference type="Pfam" id="PF00561">
    <property type="entry name" value="Abhydrolase_1"/>
    <property type="match status" value="1"/>
</dbReference>